<name>A0A9N9XLD3_DIABA</name>
<feature type="region of interest" description="Disordered" evidence="2">
    <location>
        <begin position="42"/>
        <end position="66"/>
    </location>
</feature>
<sequence>MERTISDVRNKMKTLRQAAEYYCIPKSTLHVKLKGKSAFQRGGQNALSAQEDKRPKESKKFVNGGF</sequence>
<protein>
    <recommendedName>
        <fullName evidence="3">HTH psq-type domain-containing protein</fullName>
    </recommendedName>
</protein>
<accession>A0A9N9XLD3</accession>
<gene>
    <name evidence="4" type="ORF">DIABBA_LOCUS13806</name>
</gene>
<dbReference type="AlphaFoldDB" id="A0A9N9XLD3"/>
<organism evidence="4 5">
    <name type="scientific">Diabrotica balteata</name>
    <name type="common">Banded cucumber beetle</name>
    <dbReference type="NCBI Taxonomy" id="107213"/>
    <lineage>
        <taxon>Eukaryota</taxon>
        <taxon>Metazoa</taxon>
        <taxon>Ecdysozoa</taxon>
        <taxon>Arthropoda</taxon>
        <taxon>Hexapoda</taxon>
        <taxon>Insecta</taxon>
        <taxon>Pterygota</taxon>
        <taxon>Neoptera</taxon>
        <taxon>Endopterygota</taxon>
        <taxon>Coleoptera</taxon>
        <taxon>Polyphaga</taxon>
        <taxon>Cucujiformia</taxon>
        <taxon>Chrysomeloidea</taxon>
        <taxon>Chrysomelidae</taxon>
        <taxon>Galerucinae</taxon>
        <taxon>Diabroticina</taxon>
        <taxon>Diabroticites</taxon>
        <taxon>Diabrotica</taxon>
    </lineage>
</organism>
<feature type="compositionally biased region" description="Basic and acidic residues" evidence="2">
    <location>
        <begin position="50"/>
        <end position="60"/>
    </location>
</feature>
<dbReference type="OrthoDB" id="8193167at2759"/>
<evidence type="ECO:0000256" key="2">
    <source>
        <dbReference type="SAM" id="MobiDB-lite"/>
    </source>
</evidence>
<dbReference type="EMBL" id="OU898284">
    <property type="protein sequence ID" value="CAG9841225.1"/>
    <property type="molecule type" value="Genomic_DNA"/>
</dbReference>
<evidence type="ECO:0000313" key="5">
    <source>
        <dbReference type="Proteomes" id="UP001153709"/>
    </source>
</evidence>
<dbReference type="GO" id="GO:0005634">
    <property type="term" value="C:nucleus"/>
    <property type="evidence" value="ECO:0007669"/>
    <property type="project" value="UniProtKB-SubCell"/>
</dbReference>
<proteinExistence type="predicted"/>
<feature type="domain" description="HTH psq-type" evidence="3">
    <location>
        <begin position="3"/>
        <end position="34"/>
    </location>
</feature>
<dbReference type="SUPFAM" id="SSF46689">
    <property type="entry name" value="Homeodomain-like"/>
    <property type="match status" value="1"/>
</dbReference>
<dbReference type="GO" id="GO:0003677">
    <property type="term" value="F:DNA binding"/>
    <property type="evidence" value="ECO:0007669"/>
    <property type="project" value="InterPro"/>
</dbReference>
<dbReference type="Pfam" id="PF05225">
    <property type="entry name" value="HTH_psq"/>
    <property type="match status" value="1"/>
</dbReference>
<evidence type="ECO:0000259" key="3">
    <source>
        <dbReference type="Pfam" id="PF05225"/>
    </source>
</evidence>
<evidence type="ECO:0000313" key="4">
    <source>
        <dbReference type="EMBL" id="CAG9841225.1"/>
    </source>
</evidence>
<keyword evidence="5" id="KW-1185">Reference proteome</keyword>
<dbReference type="InterPro" id="IPR007889">
    <property type="entry name" value="HTH_Psq"/>
</dbReference>
<evidence type="ECO:0000256" key="1">
    <source>
        <dbReference type="ARBA" id="ARBA00004123"/>
    </source>
</evidence>
<dbReference type="Gene3D" id="1.10.10.60">
    <property type="entry name" value="Homeodomain-like"/>
    <property type="match status" value="1"/>
</dbReference>
<dbReference type="InterPro" id="IPR009057">
    <property type="entry name" value="Homeodomain-like_sf"/>
</dbReference>
<reference evidence="4" key="1">
    <citation type="submission" date="2022-01" db="EMBL/GenBank/DDBJ databases">
        <authorList>
            <person name="King R."/>
        </authorList>
    </citation>
    <scope>NUCLEOTIDE SEQUENCE</scope>
</reference>
<comment type="subcellular location">
    <subcellularLocation>
        <location evidence="1">Nucleus</location>
    </subcellularLocation>
</comment>
<dbReference type="Proteomes" id="UP001153709">
    <property type="component" value="Chromosome 9"/>
</dbReference>